<dbReference type="Gramene" id="KQL11306">
    <property type="protein sequence ID" value="KQL11306"/>
    <property type="gene ID" value="SETIT_009112mg"/>
</dbReference>
<evidence type="ECO:0000313" key="1">
    <source>
        <dbReference type="EnsemblPlants" id="KQL11306"/>
    </source>
</evidence>
<protein>
    <submittedName>
        <fullName evidence="1">Uncharacterized protein</fullName>
    </submittedName>
</protein>
<dbReference type="AlphaFoldDB" id="K3Y4H4"/>
<name>K3Y4H4_SETIT</name>
<dbReference type="EMBL" id="AGNK02002595">
    <property type="status" value="NOT_ANNOTATED_CDS"/>
    <property type="molecule type" value="Genomic_DNA"/>
</dbReference>
<evidence type="ECO:0000313" key="2">
    <source>
        <dbReference type="Proteomes" id="UP000004995"/>
    </source>
</evidence>
<reference evidence="1" key="2">
    <citation type="submission" date="2018-08" db="UniProtKB">
        <authorList>
            <consortium name="EnsemblPlants"/>
        </authorList>
    </citation>
    <scope>IDENTIFICATION</scope>
    <source>
        <strain evidence="1">Yugu1</strain>
    </source>
</reference>
<accession>K3Y4H4</accession>
<dbReference type="EnsemblPlants" id="KQL11306">
    <property type="protein sequence ID" value="KQL11306"/>
    <property type="gene ID" value="SETIT_009112mg"/>
</dbReference>
<organism evidence="1 2">
    <name type="scientific">Setaria italica</name>
    <name type="common">Foxtail millet</name>
    <name type="synonym">Panicum italicum</name>
    <dbReference type="NCBI Taxonomy" id="4555"/>
    <lineage>
        <taxon>Eukaryota</taxon>
        <taxon>Viridiplantae</taxon>
        <taxon>Streptophyta</taxon>
        <taxon>Embryophyta</taxon>
        <taxon>Tracheophyta</taxon>
        <taxon>Spermatophyta</taxon>
        <taxon>Magnoliopsida</taxon>
        <taxon>Liliopsida</taxon>
        <taxon>Poales</taxon>
        <taxon>Poaceae</taxon>
        <taxon>PACMAD clade</taxon>
        <taxon>Panicoideae</taxon>
        <taxon>Panicodae</taxon>
        <taxon>Paniceae</taxon>
        <taxon>Cenchrinae</taxon>
        <taxon>Setaria</taxon>
    </lineage>
</organism>
<dbReference type="InParanoid" id="K3Y4H4"/>
<dbReference type="Proteomes" id="UP000004995">
    <property type="component" value="Unassembled WGS sequence"/>
</dbReference>
<reference evidence="2" key="1">
    <citation type="journal article" date="2012" name="Nat. Biotechnol.">
        <title>Reference genome sequence of the model plant Setaria.</title>
        <authorList>
            <person name="Bennetzen J.L."/>
            <person name="Schmutz J."/>
            <person name="Wang H."/>
            <person name="Percifield R."/>
            <person name="Hawkins J."/>
            <person name="Pontaroli A.C."/>
            <person name="Estep M."/>
            <person name="Feng L."/>
            <person name="Vaughn J.N."/>
            <person name="Grimwood J."/>
            <person name="Jenkins J."/>
            <person name="Barry K."/>
            <person name="Lindquist E."/>
            <person name="Hellsten U."/>
            <person name="Deshpande S."/>
            <person name="Wang X."/>
            <person name="Wu X."/>
            <person name="Mitros T."/>
            <person name="Triplett J."/>
            <person name="Yang X."/>
            <person name="Ye C.Y."/>
            <person name="Mauro-Herrera M."/>
            <person name="Wang L."/>
            <person name="Li P."/>
            <person name="Sharma M."/>
            <person name="Sharma R."/>
            <person name="Ronald P.C."/>
            <person name="Panaud O."/>
            <person name="Kellogg E.A."/>
            <person name="Brutnell T.P."/>
            <person name="Doust A.N."/>
            <person name="Tuskan G.A."/>
            <person name="Rokhsar D."/>
            <person name="Devos K.M."/>
        </authorList>
    </citation>
    <scope>NUCLEOTIDE SEQUENCE [LARGE SCALE GENOMIC DNA]</scope>
    <source>
        <strain evidence="2">cv. Yugu1</strain>
    </source>
</reference>
<dbReference type="HOGENOM" id="CLU_3400098_0_0_1"/>
<sequence>MMMIAEIRSAVRCKSNWPTKAHYGSDYINQF</sequence>
<proteinExistence type="predicted"/>
<keyword evidence="2" id="KW-1185">Reference proteome</keyword>